<dbReference type="Pfam" id="PF00358">
    <property type="entry name" value="PTS_EIIA_1"/>
    <property type="match status" value="1"/>
</dbReference>
<name>A0ABN0A1S3_9FIRM</name>
<keyword evidence="2" id="KW-0813">Transport</keyword>
<feature type="transmembrane region" description="Helical" evidence="10">
    <location>
        <begin position="126"/>
        <end position="146"/>
    </location>
</feature>
<dbReference type="Proteomes" id="UP000002938">
    <property type="component" value="Unassembled WGS sequence"/>
</dbReference>
<comment type="caution">
    <text evidence="13">The sequence shown here is derived from an EMBL/GenBank/DDBJ whole genome shotgun (WGS) entry which is preliminary data.</text>
</comment>
<feature type="transmembrane region" description="Helical" evidence="10">
    <location>
        <begin position="345"/>
        <end position="366"/>
    </location>
</feature>
<evidence type="ECO:0000256" key="2">
    <source>
        <dbReference type="ARBA" id="ARBA00022448"/>
    </source>
</evidence>
<protein>
    <submittedName>
        <fullName evidence="13">PTS system, sucrose-specific, EIIBCA component</fullName>
    </submittedName>
</protein>
<evidence type="ECO:0000256" key="1">
    <source>
        <dbReference type="ARBA" id="ARBA00004651"/>
    </source>
</evidence>
<evidence type="ECO:0000256" key="6">
    <source>
        <dbReference type="ARBA" id="ARBA00022683"/>
    </source>
</evidence>
<evidence type="ECO:0000313" key="13">
    <source>
        <dbReference type="EMBL" id="EFF63634.1"/>
    </source>
</evidence>
<proteinExistence type="predicted"/>
<reference evidence="13 14" key="1">
    <citation type="journal article" date="2011" name="J. Bacteriol.">
        <title>Draft Genome Sequence of Turicibacter sanguinis PC909, Isolated from Human Feces.</title>
        <authorList>
            <person name="Cuiv P.O."/>
            <person name="Klaassens E.S."/>
            <person name="Durkin A.S."/>
            <person name="Harkins D.M."/>
            <person name="Foster L."/>
            <person name="McCorrison J."/>
            <person name="Torralba M."/>
            <person name="Nelson K.E."/>
            <person name="Morrison M."/>
        </authorList>
    </citation>
    <scope>NUCLEOTIDE SEQUENCE [LARGE SCALE GENOMIC DNA]</scope>
    <source>
        <strain evidence="13 14">PC909</strain>
    </source>
</reference>
<keyword evidence="9 10" id="KW-0472">Membrane</keyword>
<feature type="transmembrane region" description="Helical" evidence="10">
    <location>
        <begin position="62"/>
        <end position="80"/>
    </location>
</feature>
<evidence type="ECO:0000256" key="5">
    <source>
        <dbReference type="ARBA" id="ARBA00022679"/>
    </source>
</evidence>
<dbReference type="PANTHER" id="PTHR30175:SF1">
    <property type="entry name" value="PTS SYSTEM ARBUTIN-, CELLOBIOSE-, AND SALICIN-SPECIFIC EIIBC COMPONENT-RELATED"/>
    <property type="match status" value="1"/>
</dbReference>
<evidence type="ECO:0000313" key="14">
    <source>
        <dbReference type="Proteomes" id="UP000002938"/>
    </source>
</evidence>
<keyword evidence="8 10" id="KW-1133">Transmembrane helix</keyword>
<keyword evidence="4" id="KW-0762">Sugar transport</keyword>
<feature type="domain" description="PTS EIIC type-1" evidence="12">
    <location>
        <begin position="23"/>
        <end position="382"/>
    </location>
</feature>
<evidence type="ECO:0000256" key="8">
    <source>
        <dbReference type="ARBA" id="ARBA00022989"/>
    </source>
</evidence>
<feature type="transmembrane region" description="Helical" evidence="10">
    <location>
        <begin position="201"/>
        <end position="221"/>
    </location>
</feature>
<dbReference type="PROSITE" id="PS00371">
    <property type="entry name" value="PTS_EIIA_TYPE_1_HIS"/>
    <property type="match status" value="1"/>
</dbReference>
<dbReference type="SUPFAM" id="SSF51261">
    <property type="entry name" value="Duplicated hybrid motif"/>
    <property type="match status" value="1"/>
</dbReference>
<evidence type="ECO:0000256" key="7">
    <source>
        <dbReference type="ARBA" id="ARBA00022692"/>
    </source>
</evidence>
<evidence type="ECO:0000256" key="9">
    <source>
        <dbReference type="ARBA" id="ARBA00023136"/>
    </source>
</evidence>
<feature type="transmembrane region" description="Helical" evidence="10">
    <location>
        <begin position="21"/>
        <end position="42"/>
    </location>
</feature>
<feature type="transmembrane region" description="Helical" evidence="10">
    <location>
        <begin position="303"/>
        <end position="325"/>
    </location>
</feature>
<keyword evidence="6" id="KW-0598">Phosphotransferase system</keyword>
<dbReference type="NCBIfam" id="TIGR00830">
    <property type="entry name" value="PTBA"/>
    <property type="match status" value="1"/>
</dbReference>
<evidence type="ECO:0000256" key="4">
    <source>
        <dbReference type="ARBA" id="ARBA00022597"/>
    </source>
</evidence>
<accession>A0ABN0A1S3</accession>
<organism evidence="13 14">
    <name type="scientific">Turicibacter sanguinis PC909</name>
    <dbReference type="NCBI Taxonomy" id="702450"/>
    <lineage>
        <taxon>Bacteria</taxon>
        <taxon>Bacillati</taxon>
        <taxon>Bacillota</taxon>
        <taxon>Erysipelotrichia</taxon>
        <taxon>Erysipelotrichales</taxon>
        <taxon>Turicibacteraceae</taxon>
        <taxon>Turicibacter</taxon>
    </lineage>
</organism>
<dbReference type="InterPro" id="IPR011297">
    <property type="entry name" value="PTS_IIABC_b_glu"/>
</dbReference>
<feature type="transmembrane region" description="Helical" evidence="10">
    <location>
        <begin position="166"/>
        <end position="195"/>
    </location>
</feature>
<keyword evidence="5" id="KW-0808">Transferase</keyword>
<feature type="domain" description="PTS EIIA type-1" evidence="11">
    <location>
        <begin position="410"/>
        <end position="514"/>
    </location>
</feature>
<evidence type="ECO:0000259" key="11">
    <source>
        <dbReference type="PROSITE" id="PS51093"/>
    </source>
</evidence>
<gene>
    <name evidence="13" type="ORF">CUW_0953</name>
</gene>
<evidence type="ECO:0000259" key="12">
    <source>
        <dbReference type="PROSITE" id="PS51103"/>
    </source>
</evidence>
<dbReference type="EMBL" id="ADMN01000068">
    <property type="protein sequence ID" value="EFF63634.1"/>
    <property type="molecule type" value="Genomic_DNA"/>
</dbReference>
<feature type="transmembrane region" description="Helical" evidence="10">
    <location>
        <begin position="92"/>
        <end position="114"/>
    </location>
</feature>
<dbReference type="NCBIfam" id="TIGR01995">
    <property type="entry name" value="PTS-II-ABC-beta"/>
    <property type="match status" value="1"/>
</dbReference>
<keyword evidence="14" id="KW-1185">Reference proteome</keyword>
<comment type="subcellular location">
    <subcellularLocation>
        <location evidence="1">Cell membrane</location>
        <topology evidence="1">Multi-pass membrane protein</topology>
    </subcellularLocation>
</comment>
<dbReference type="InterPro" id="IPR001127">
    <property type="entry name" value="PTS_EIIA_1_perm"/>
</dbReference>
<dbReference type="PROSITE" id="PS51103">
    <property type="entry name" value="PTS_EIIC_TYPE_1"/>
    <property type="match status" value="1"/>
</dbReference>
<evidence type="ECO:0000256" key="3">
    <source>
        <dbReference type="ARBA" id="ARBA00022475"/>
    </source>
</evidence>
<dbReference type="InterPro" id="IPR013013">
    <property type="entry name" value="PTS_EIIC_1"/>
</dbReference>
<dbReference type="InterPro" id="IPR011055">
    <property type="entry name" value="Dup_hybrid_motif"/>
</dbReference>
<keyword evidence="7 10" id="KW-0812">Transmembrane</keyword>
<dbReference type="PROSITE" id="PS51093">
    <property type="entry name" value="PTS_EIIA_TYPE_1"/>
    <property type="match status" value="1"/>
</dbReference>
<sequence>MKLGNFAGMGAGSSKKEKGKVLDTISGIFNPILPAITGAGMMKALLVLLTALNVVSPTSQTYIALEFIADAAFYFLPMMLAVTSAKKFNTNAFLAITIAGVLLHPTFTAIVGAGESFSFIGLPVQLVGYGTSVIPIILAVWLMSYVEKFAEKVTPKVVSFFVKPLLTILIVAPITLMVIGPLGMMIGNGLAYVFLWMSENLGWLALPVMAALCPWIIMTGMHHGFTPLTMSAFSKYGYDPITFPASLCSNIAQGGAALAVGVKSKNPEIKQLATSAGITAVFGVTEPALFGVNLRFKKPMMGATIGATVAAIYAGVVVLKAFAMATPGLASLAMFIGEGEFSKNILHAVITLVIALVVSFIATWIIGFEDEPVEVEETKNEEKEVVPLNKKVKVMSPMEGTILPLSEVKDATFSQEIMGKGIAIEPTVGQVVAPFNGTVTALFHTKHAIGLTSDEGVEVLIHVGIDTVQLNGEHYKAYIQNGDKIKAGDLLVEFDIEAIKVAGYEVVTPVIITNTPTYSDIIPMKEGLILKGEELLTIL</sequence>
<dbReference type="Gene3D" id="2.70.70.10">
    <property type="entry name" value="Glucose Permease (Domain IIA)"/>
    <property type="match status" value="1"/>
</dbReference>
<evidence type="ECO:0000256" key="10">
    <source>
        <dbReference type="SAM" id="Phobius"/>
    </source>
</evidence>
<keyword evidence="3" id="KW-1003">Cell membrane</keyword>
<dbReference type="InterPro" id="IPR050558">
    <property type="entry name" value="PTS_Sugar-Specific_Components"/>
</dbReference>
<dbReference type="PANTHER" id="PTHR30175">
    <property type="entry name" value="PHOSPHOTRANSFERASE SYSTEM TRANSPORT PROTEIN"/>
    <property type="match status" value="1"/>
</dbReference>
<dbReference type="RefSeq" id="WP_006784846.1">
    <property type="nucleotide sequence ID" value="NZ_ADMN01000068.1"/>
</dbReference>
<dbReference type="InterPro" id="IPR003352">
    <property type="entry name" value="PTS_EIIC"/>
</dbReference>
<dbReference type="Pfam" id="PF02378">
    <property type="entry name" value="PTS_EIIC"/>
    <property type="match status" value="1"/>
</dbReference>